<comment type="subcellular location">
    <subcellularLocation>
        <location evidence="1">Mitochondrion inner membrane</location>
    </subcellularLocation>
</comment>
<sequence length="857" mass="97063">MQTSCLARRGPLRPLITNRALVCRAYGRPSKRQILCRLAPGLWIYNNGGIYGGEAAVAVNQTTQQVIMQRSGVASLSSSSSLLGGTTASPRSKGVHDVMNHMSERMVKNTMRFLSKPQHRTTPLQEAGHRGFSQSSQQQFPVSSQFRHCQTLNSQRTNAFSEVSPCTSPSTQSKSTHLSAYARTKLAPSNIRPNANNGSKRTFATEARGSHASSSSTQNALVKYTPPIGPLDRVDRARLLSAAPNSLARLKLRFKLLLMRQIRPWRVDDFIAMFSWAFLANVAFVLLGTTTFFSLILATANSLQFQGFVASKISDYLTASTGVKVKFEAAIVPNWKDGRITLRNVVMSKRAVQPTQSLQPGHNGEDHLGHKHEHEHDHDGERNVQLTEEEIDTNFTMFDLTIDQIDVTLSAKRWLDGKGLIEDASIKGVRGVIDRTNVWWDPDVEYIPEEARRKHVPGDFELESLQLEDMLVTVLQPDDFRPYTVSIFSAQFPKFRKQWICYDMLCAESMVGMFDGCLFSCYNAQRSSIDGQTDAKWKRATRFKIDDVKIDHLNAGVEGPFGWIYSGTVDITCDVKIPNEPREDVLRKLVNDIVDKIDEVVDFAPLPLVFGTGAIGGKEIVMYPNRAAAALHQKLMEEEEEQRRYAKEHGLDLGSEDEHHRLHHENRHQYLLKQKKIEQEYRQYQLQQEQIKQQLTEQQRQQHQHQMSRLHPAVAAARSKAKKPALVMDFEFRFNDTKASIPLQTESISYLSNAAIRPIVAFMNSNRTVTPIRCRVELDLSEFDGSWTVYDSNLMSNLSTEVGKAWANLVADERERNRKLKRVGLWGLQSMTRNIVSVYDYARGNRGFWHYIGAQHV</sequence>
<gene>
    <name evidence="13" type="primary">MDM31</name>
    <name evidence="13" type="ORF">BGZ80_010390</name>
</gene>
<evidence type="ECO:0000256" key="7">
    <source>
        <dbReference type="ARBA" id="ARBA00023128"/>
    </source>
</evidence>
<dbReference type="PANTHER" id="PTHR31068">
    <property type="entry name" value="MITOCHONDRIAL DISTRIBUTION AND MORPHOLOGY PROTEIN 31"/>
    <property type="match status" value="1"/>
</dbReference>
<dbReference type="GO" id="GO:0005743">
    <property type="term" value="C:mitochondrial inner membrane"/>
    <property type="evidence" value="ECO:0007669"/>
    <property type="project" value="UniProtKB-SubCell"/>
</dbReference>
<feature type="compositionally biased region" description="Polar residues" evidence="11">
    <location>
        <begin position="157"/>
        <end position="178"/>
    </location>
</feature>
<evidence type="ECO:0000256" key="4">
    <source>
        <dbReference type="ARBA" id="ARBA00022792"/>
    </source>
</evidence>
<organism evidence="13 14">
    <name type="scientific">Entomortierella chlamydospora</name>
    <dbReference type="NCBI Taxonomy" id="101097"/>
    <lineage>
        <taxon>Eukaryota</taxon>
        <taxon>Fungi</taxon>
        <taxon>Fungi incertae sedis</taxon>
        <taxon>Mucoromycota</taxon>
        <taxon>Mortierellomycotina</taxon>
        <taxon>Mortierellomycetes</taxon>
        <taxon>Mortierellales</taxon>
        <taxon>Mortierellaceae</taxon>
        <taxon>Entomortierella</taxon>
    </lineage>
</organism>
<evidence type="ECO:0000256" key="6">
    <source>
        <dbReference type="ARBA" id="ARBA00022989"/>
    </source>
</evidence>
<evidence type="ECO:0000256" key="5">
    <source>
        <dbReference type="ARBA" id="ARBA00022946"/>
    </source>
</evidence>
<keyword evidence="14" id="KW-1185">Reference proteome</keyword>
<keyword evidence="8 12" id="KW-0472">Membrane</keyword>
<feature type="coiled-coil region" evidence="10">
    <location>
        <begin position="674"/>
        <end position="701"/>
    </location>
</feature>
<keyword evidence="6 12" id="KW-1133">Transmembrane helix</keyword>
<accession>A0A9P6MVM9</accession>
<keyword evidence="5" id="KW-0809">Transit peptide</keyword>
<keyword evidence="7" id="KW-0496">Mitochondrion</keyword>
<feature type="region of interest" description="Disordered" evidence="11">
    <location>
        <begin position="352"/>
        <end position="382"/>
    </location>
</feature>
<evidence type="ECO:0000256" key="12">
    <source>
        <dbReference type="SAM" id="Phobius"/>
    </source>
</evidence>
<dbReference type="GO" id="GO:0000001">
    <property type="term" value="P:mitochondrion inheritance"/>
    <property type="evidence" value="ECO:0007669"/>
    <property type="project" value="InterPro"/>
</dbReference>
<keyword evidence="10" id="KW-0175">Coiled coil</keyword>
<proteinExistence type="inferred from homology"/>
<reference evidence="13" key="1">
    <citation type="journal article" date="2020" name="Fungal Divers.">
        <title>Resolving the Mortierellaceae phylogeny through synthesis of multi-gene phylogenetics and phylogenomics.</title>
        <authorList>
            <person name="Vandepol N."/>
            <person name="Liber J."/>
            <person name="Desiro A."/>
            <person name="Na H."/>
            <person name="Kennedy M."/>
            <person name="Barry K."/>
            <person name="Grigoriev I.V."/>
            <person name="Miller A.N."/>
            <person name="O'Donnell K."/>
            <person name="Stajich J.E."/>
            <person name="Bonito G."/>
        </authorList>
    </citation>
    <scope>NUCLEOTIDE SEQUENCE</scope>
    <source>
        <strain evidence="13">NRRL 2769</strain>
    </source>
</reference>
<name>A0A9P6MVM9_9FUNG</name>
<feature type="region of interest" description="Disordered" evidence="11">
    <location>
        <begin position="157"/>
        <end position="218"/>
    </location>
</feature>
<dbReference type="EMBL" id="JAAAID010000718">
    <property type="protein sequence ID" value="KAG0014524.1"/>
    <property type="molecule type" value="Genomic_DNA"/>
</dbReference>
<dbReference type="PANTHER" id="PTHR31068:SF0">
    <property type="entry name" value="MITOCHONDRIAL DISTRIBUTION AND MORPHOLOGY PROTEIN 31"/>
    <property type="match status" value="1"/>
</dbReference>
<evidence type="ECO:0000256" key="10">
    <source>
        <dbReference type="SAM" id="Coils"/>
    </source>
</evidence>
<dbReference type="Pfam" id="PF08118">
    <property type="entry name" value="MDM31_MDM32"/>
    <property type="match status" value="1"/>
</dbReference>
<dbReference type="Proteomes" id="UP000703661">
    <property type="component" value="Unassembled WGS sequence"/>
</dbReference>
<comment type="similarity">
    <text evidence="2">Belongs to the MDM31/MDM32 family.</text>
</comment>
<dbReference type="InterPro" id="IPR012571">
    <property type="entry name" value="Mdm31/Mdm32"/>
</dbReference>
<comment type="function">
    <text evidence="9">Involved in the organization of the mitochondrial membranes and the global structure of the mitochondria. Also required for mitochondrial distribution and mobility as well as for the maintenance of mitochondrial DNA nucleoids structures.</text>
</comment>
<dbReference type="AlphaFoldDB" id="A0A9P6MVM9"/>
<evidence type="ECO:0000256" key="9">
    <source>
        <dbReference type="ARBA" id="ARBA00025191"/>
    </source>
</evidence>
<evidence type="ECO:0000256" key="8">
    <source>
        <dbReference type="ARBA" id="ARBA00023136"/>
    </source>
</evidence>
<feature type="transmembrane region" description="Helical" evidence="12">
    <location>
        <begin position="270"/>
        <end position="297"/>
    </location>
</feature>
<feature type="compositionally biased region" description="Basic and acidic residues" evidence="11">
    <location>
        <begin position="363"/>
        <end position="382"/>
    </location>
</feature>
<protein>
    <submittedName>
        <fullName evidence="13">Mitochondrial distribution and morphology protein 31, mitochondrial</fullName>
    </submittedName>
</protein>
<evidence type="ECO:0000256" key="3">
    <source>
        <dbReference type="ARBA" id="ARBA00022692"/>
    </source>
</evidence>
<comment type="caution">
    <text evidence="13">The sequence shown here is derived from an EMBL/GenBank/DDBJ whole genome shotgun (WGS) entry which is preliminary data.</text>
</comment>
<keyword evidence="3 12" id="KW-0812">Transmembrane</keyword>
<evidence type="ECO:0000313" key="13">
    <source>
        <dbReference type="EMBL" id="KAG0014524.1"/>
    </source>
</evidence>
<evidence type="ECO:0000256" key="1">
    <source>
        <dbReference type="ARBA" id="ARBA00004273"/>
    </source>
</evidence>
<evidence type="ECO:0000313" key="14">
    <source>
        <dbReference type="Proteomes" id="UP000703661"/>
    </source>
</evidence>
<evidence type="ECO:0000256" key="11">
    <source>
        <dbReference type="SAM" id="MobiDB-lite"/>
    </source>
</evidence>
<dbReference type="GO" id="GO:0007005">
    <property type="term" value="P:mitochondrion organization"/>
    <property type="evidence" value="ECO:0007669"/>
    <property type="project" value="InterPro"/>
</dbReference>
<feature type="compositionally biased region" description="Polar residues" evidence="11">
    <location>
        <begin position="191"/>
        <end position="202"/>
    </location>
</feature>
<keyword evidence="4" id="KW-0999">Mitochondrion inner membrane</keyword>
<evidence type="ECO:0000256" key="2">
    <source>
        <dbReference type="ARBA" id="ARBA00005687"/>
    </source>
</evidence>